<dbReference type="Pfam" id="PF05193">
    <property type="entry name" value="Peptidase_M16_C"/>
    <property type="match status" value="1"/>
</dbReference>
<dbReference type="PANTHER" id="PTHR11851">
    <property type="entry name" value="METALLOPROTEASE"/>
    <property type="match status" value="1"/>
</dbReference>
<dbReference type="RefSeq" id="WP_193781798.1">
    <property type="nucleotide sequence ID" value="NZ_JADDOJ010000086.1"/>
</dbReference>
<feature type="domain" description="Peptidase M16 N-terminal" evidence="2">
    <location>
        <begin position="46"/>
        <end position="197"/>
    </location>
</feature>
<comment type="caution">
    <text evidence="4">The sequence shown here is derived from an EMBL/GenBank/DDBJ whole genome shotgun (WGS) entry which is preliminary data.</text>
</comment>
<gene>
    <name evidence="4" type="ORF">IM725_16840</name>
</gene>
<dbReference type="SUPFAM" id="SSF63411">
    <property type="entry name" value="LuxS/MPP-like metallohydrolase"/>
    <property type="match status" value="2"/>
</dbReference>
<dbReference type="InterPro" id="IPR011765">
    <property type="entry name" value="Pept_M16_N"/>
</dbReference>
<dbReference type="InterPro" id="IPR007863">
    <property type="entry name" value="Peptidase_M16_C"/>
</dbReference>
<dbReference type="Gene3D" id="3.30.830.10">
    <property type="entry name" value="Metalloenzyme, LuxS/M16 peptidase-like"/>
    <property type="match status" value="2"/>
</dbReference>
<protein>
    <submittedName>
        <fullName evidence="4">Insulinase family protein</fullName>
    </submittedName>
</protein>
<feature type="domain" description="Peptidase M16 C-terminal" evidence="3">
    <location>
        <begin position="217"/>
        <end position="383"/>
    </location>
</feature>
<evidence type="ECO:0000256" key="1">
    <source>
        <dbReference type="SAM" id="SignalP"/>
    </source>
</evidence>
<feature type="chain" id="PRO_5046619808" evidence="1">
    <location>
        <begin position="32"/>
        <end position="463"/>
    </location>
</feature>
<keyword evidence="1" id="KW-0732">Signal</keyword>
<keyword evidence="5" id="KW-1185">Reference proteome</keyword>
<name>A0ABR9SKF2_9BURK</name>
<evidence type="ECO:0000313" key="5">
    <source>
        <dbReference type="Proteomes" id="UP000715965"/>
    </source>
</evidence>
<dbReference type="PANTHER" id="PTHR11851:SF224">
    <property type="entry name" value="PROCESSING PROTEASE"/>
    <property type="match status" value="1"/>
</dbReference>
<dbReference type="InterPro" id="IPR011249">
    <property type="entry name" value="Metalloenz_LuxS/M16"/>
</dbReference>
<dbReference type="EMBL" id="JADDOJ010000086">
    <property type="protein sequence ID" value="MBE7942242.1"/>
    <property type="molecule type" value="Genomic_DNA"/>
</dbReference>
<dbReference type="Pfam" id="PF00675">
    <property type="entry name" value="Peptidase_M16"/>
    <property type="match status" value="1"/>
</dbReference>
<sequence>MTRMFTRKPRLAAALAAAGTVLALAAGPASAAIPIQKWTQPSGAQVYLVESPSIPMVDVRVEFDAGSRREPDTQAGLAAVTAGMTSKGIAAHGSEPALDENQLGEAWADLGADFDAGAGNDRMGFSLRSLTYPDILPRAVALAARQLGEPAFPEAVWQRERERISAGIREADTRPATVAGKAFRKAVYSGHPYGHETTPESLSHIGVADMRRFYGLLEPCRAKVSIVGAVSRAQADQIVTTLLSRLPAAQAGQCAALPAVPEVPPLAAPSEIDVPFAAAQAQVLLGQPGAKRKDPDFFPLLVGNYVLGGGGLVSRLSAEVREKRGLTYGVGSGFSPGMHAGAFGISLSTRPDQAAQALQVVREVLQRFVKDGPTEKELQAAKDYYIGGFPLLLDSNRKLLDNIANIAWYDLPLDYLDTWVDHIRAVTPAQVRTAFERKLDPQRMVTVVVGAQPPAVAAAPAKP</sequence>
<evidence type="ECO:0000259" key="3">
    <source>
        <dbReference type="Pfam" id="PF05193"/>
    </source>
</evidence>
<proteinExistence type="predicted"/>
<accession>A0ABR9SKF2</accession>
<feature type="signal peptide" evidence="1">
    <location>
        <begin position="1"/>
        <end position="31"/>
    </location>
</feature>
<dbReference type="Proteomes" id="UP000715965">
    <property type="component" value="Unassembled WGS sequence"/>
</dbReference>
<evidence type="ECO:0000313" key="4">
    <source>
        <dbReference type="EMBL" id="MBE7942242.1"/>
    </source>
</evidence>
<reference evidence="4 5" key="1">
    <citation type="submission" date="2020-10" db="EMBL/GenBank/DDBJ databases">
        <title>Draft genome of Ramlibacter aquaticus LMG 30558.</title>
        <authorList>
            <person name="Props R."/>
        </authorList>
    </citation>
    <scope>NUCLEOTIDE SEQUENCE [LARGE SCALE GENOMIC DNA]</scope>
    <source>
        <strain evidence="4 5">LMG 30558</strain>
    </source>
</reference>
<evidence type="ECO:0000259" key="2">
    <source>
        <dbReference type="Pfam" id="PF00675"/>
    </source>
</evidence>
<organism evidence="4 5">
    <name type="scientific">Ramlibacter aquaticus</name>
    <dbReference type="NCBI Taxonomy" id="2780094"/>
    <lineage>
        <taxon>Bacteria</taxon>
        <taxon>Pseudomonadati</taxon>
        <taxon>Pseudomonadota</taxon>
        <taxon>Betaproteobacteria</taxon>
        <taxon>Burkholderiales</taxon>
        <taxon>Comamonadaceae</taxon>
        <taxon>Ramlibacter</taxon>
    </lineage>
</organism>
<dbReference type="InterPro" id="IPR050361">
    <property type="entry name" value="MPP/UQCRC_Complex"/>
</dbReference>